<keyword evidence="3" id="KW-1185">Reference proteome</keyword>
<evidence type="ECO:0000256" key="1">
    <source>
        <dbReference type="SAM" id="MobiDB-lite"/>
    </source>
</evidence>
<gene>
    <name evidence="2" type="ORF">SAMN05216298_0320</name>
</gene>
<evidence type="ECO:0000313" key="3">
    <source>
        <dbReference type="Proteomes" id="UP000198662"/>
    </source>
</evidence>
<dbReference type="Proteomes" id="UP000198662">
    <property type="component" value="Unassembled WGS sequence"/>
</dbReference>
<feature type="region of interest" description="Disordered" evidence="1">
    <location>
        <begin position="1"/>
        <end position="20"/>
    </location>
</feature>
<dbReference type="STRING" id="380244.SAMN05216298_0320"/>
<evidence type="ECO:0000313" key="2">
    <source>
        <dbReference type="EMBL" id="SDK50685.1"/>
    </source>
</evidence>
<feature type="region of interest" description="Disordered" evidence="1">
    <location>
        <begin position="102"/>
        <end position="127"/>
    </location>
</feature>
<dbReference type="EMBL" id="FNGF01000001">
    <property type="protein sequence ID" value="SDK50685.1"/>
    <property type="molecule type" value="Genomic_DNA"/>
</dbReference>
<dbReference type="AlphaFoldDB" id="A0A1G9CGY4"/>
<accession>A0A1G9CGY4</accession>
<reference evidence="3" key="1">
    <citation type="submission" date="2016-10" db="EMBL/GenBank/DDBJ databases">
        <authorList>
            <person name="Varghese N."/>
            <person name="Submissions S."/>
        </authorList>
    </citation>
    <scope>NUCLEOTIDE SEQUENCE [LARGE SCALE GENOMIC DNA]</scope>
    <source>
        <strain evidence="3">CGMCC 4.3147</strain>
    </source>
</reference>
<sequence>MERLARMTGPDERTPPPGYPDLDEIGWLRSEEIQYLGLQIRMTVTPGERVVQLWELEEGHPVSWIGNVFRIDAQPPCLYLNYRYERLFTRTQREPLAQLGARFWKSSPPAPRSAGEHSPNRSGRCFTPTRTRRRIACCIRTPLGVFGPLPSTARAGEPWPSNP</sequence>
<organism evidence="2 3">
    <name type="scientific">Glycomyces sambucus</name>
    <dbReference type="NCBI Taxonomy" id="380244"/>
    <lineage>
        <taxon>Bacteria</taxon>
        <taxon>Bacillati</taxon>
        <taxon>Actinomycetota</taxon>
        <taxon>Actinomycetes</taxon>
        <taxon>Glycomycetales</taxon>
        <taxon>Glycomycetaceae</taxon>
        <taxon>Glycomyces</taxon>
    </lineage>
</organism>
<feature type="compositionally biased region" description="Basic and acidic residues" evidence="1">
    <location>
        <begin position="1"/>
        <end position="14"/>
    </location>
</feature>
<protein>
    <submittedName>
        <fullName evidence="2">Uncharacterized protein</fullName>
    </submittedName>
</protein>
<proteinExistence type="predicted"/>
<name>A0A1G9CGY4_9ACTN</name>